<dbReference type="EMBL" id="BK032511">
    <property type="protein sequence ID" value="DAF44699.1"/>
    <property type="molecule type" value="Genomic_DNA"/>
</dbReference>
<reference evidence="1" key="1">
    <citation type="journal article" date="2021" name="Proc. Natl. Acad. Sci. U.S.A.">
        <title>A Catalog of Tens of Thousands of Viruses from Human Metagenomes Reveals Hidden Associations with Chronic Diseases.</title>
        <authorList>
            <person name="Tisza M.J."/>
            <person name="Buck C.B."/>
        </authorList>
    </citation>
    <scope>NUCLEOTIDE SEQUENCE</scope>
    <source>
        <strain evidence="1">Ct8Lf7</strain>
    </source>
</reference>
<name>A0A8S5S1M1_9CAUD</name>
<evidence type="ECO:0000313" key="1">
    <source>
        <dbReference type="EMBL" id="DAF44699.1"/>
    </source>
</evidence>
<proteinExistence type="predicted"/>
<accession>A0A8S5S1M1</accession>
<organism evidence="1">
    <name type="scientific">Podoviridae sp. ct8Lf7</name>
    <dbReference type="NCBI Taxonomy" id="2827723"/>
    <lineage>
        <taxon>Viruses</taxon>
        <taxon>Duplodnaviria</taxon>
        <taxon>Heunggongvirae</taxon>
        <taxon>Uroviricota</taxon>
        <taxon>Caudoviricetes</taxon>
    </lineage>
</organism>
<sequence length="41" mass="4133">MLTLLGVRPSAIISATISASASNASNYYSIASNLSSGDKLS</sequence>
<protein>
    <submittedName>
        <fullName evidence="1">Uncharacterized protein</fullName>
    </submittedName>
</protein>